<name>A0AAD5UNR4_9FUNG</name>
<dbReference type="EMBL" id="JADGKB010000008">
    <property type="protein sequence ID" value="KAJ3261028.1"/>
    <property type="molecule type" value="Genomic_DNA"/>
</dbReference>
<gene>
    <name evidence="2" type="ORF">HK103_006983</name>
</gene>
<evidence type="ECO:0000313" key="2">
    <source>
        <dbReference type="EMBL" id="KAJ3261028.1"/>
    </source>
</evidence>
<keyword evidence="1" id="KW-0472">Membrane</keyword>
<evidence type="ECO:0000256" key="1">
    <source>
        <dbReference type="SAM" id="Phobius"/>
    </source>
</evidence>
<dbReference type="AlphaFoldDB" id="A0AAD5UNR4"/>
<keyword evidence="1" id="KW-1133">Transmembrane helix</keyword>
<protein>
    <submittedName>
        <fullName evidence="2">Uncharacterized protein</fullName>
    </submittedName>
</protein>
<feature type="transmembrane region" description="Helical" evidence="1">
    <location>
        <begin position="158"/>
        <end position="178"/>
    </location>
</feature>
<accession>A0AAD5UNR4</accession>
<feature type="transmembrane region" description="Helical" evidence="1">
    <location>
        <begin position="123"/>
        <end position="146"/>
    </location>
</feature>
<dbReference type="Proteomes" id="UP001210925">
    <property type="component" value="Unassembled WGS sequence"/>
</dbReference>
<keyword evidence="1" id="KW-0812">Transmembrane</keyword>
<keyword evidence="3" id="KW-1185">Reference proteome</keyword>
<proteinExistence type="predicted"/>
<feature type="transmembrane region" description="Helical" evidence="1">
    <location>
        <begin position="48"/>
        <end position="66"/>
    </location>
</feature>
<feature type="transmembrane region" description="Helical" evidence="1">
    <location>
        <begin position="87"/>
        <end position="111"/>
    </location>
</feature>
<comment type="caution">
    <text evidence="2">The sequence shown here is derived from an EMBL/GenBank/DDBJ whole genome shotgun (WGS) entry which is preliminary data.</text>
</comment>
<feature type="transmembrane region" description="Helical" evidence="1">
    <location>
        <begin position="7"/>
        <end position="28"/>
    </location>
</feature>
<sequence>MTIEWEGATHYSVCVTLALFFQLCATVMNSFVDSYTNVTAAYVDIVESIFHTIAVGFILYLMTIRASCAKMLTWTKYINYPLSILHFLLRLGTTIYSIMADCATIGGYTLGSDFAFSRQIIRMGMNCSALLVILYFETFITFYIRTQFTSDAKVVNRIHTYSFVLSFIITATFIAQVVCQAERLVYPTFIAPFQCLTWSLVLQRVIESKAEFKTIVSSKNQSVHTGHMTSILKSN</sequence>
<evidence type="ECO:0000313" key="3">
    <source>
        <dbReference type="Proteomes" id="UP001210925"/>
    </source>
</evidence>
<reference evidence="2" key="1">
    <citation type="submission" date="2020-05" db="EMBL/GenBank/DDBJ databases">
        <title>Phylogenomic resolution of chytrid fungi.</title>
        <authorList>
            <person name="Stajich J.E."/>
            <person name="Amses K."/>
            <person name="Simmons R."/>
            <person name="Seto K."/>
            <person name="Myers J."/>
            <person name="Bonds A."/>
            <person name="Quandt C.A."/>
            <person name="Barry K."/>
            <person name="Liu P."/>
            <person name="Grigoriev I."/>
            <person name="Longcore J.E."/>
            <person name="James T.Y."/>
        </authorList>
    </citation>
    <scope>NUCLEOTIDE SEQUENCE</scope>
    <source>
        <strain evidence="2">PLAUS21</strain>
    </source>
</reference>
<organism evidence="2 3">
    <name type="scientific">Boothiomyces macroporosus</name>
    <dbReference type="NCBI Taxonomy" id="261099"/>
    <lineage>
        <taxon>Eukaryota</taxon>
        <taxon>Fungi</taxon>
        <taxon>Fungi incertae sedis</taxon>
        <taxon>Chytridiomycota</taxon>
        <taxon>Chytridiomycota incertae sedis</taxon>
        <taxon>Chytridiomycetes</taxon>
        <taxon>Rhizophydiales</taxon>
        <taxon>Terramycetaceae</taxon>
        <taxon>Boothiomyces</taxon>
    </lineage>
</organism>